<feature type="region of interest" description="Disordered" evidence="1">
    <location>
        <begin position="406"/>
        <end position="427"/>
    </location>
</feature>
<dbReference type="SMART" id="SM00228">
    <property type="entry name" value="PDZ"/>
    <property type="match status" value="2"/>
</dbReference>
<dbReference type="AlphaFoldDB" id="A0A9Q1EU48"/>
<dbReference type="Pfam" id="PF17820">
    <property type="entry name" value="PDZ_6"/>
    <property type="match status" value="1"/>
</dbReference>
<feature type="compositionally biased region" description="Low complexity" evidence="1">
    <location>
        <begin position="268"/>
        <end position="279"/>
    </location>
</feature>
<dbReference type="Pfam" id="PF00595">
    <property type="entry name" value="PDZ"/>
    <property type="match status" value="1"/>
</dbReference>
<dbReference type="EMBL" id="JAINUF010000012">
    <property type="protein sequence ID" value="KAJ8345030.1"/>
    <property type="molecule type" value="Genomic_DNA"/>
</dbReference>
<evidence type="ECO:0000313" key="3">
    <source>
        <dbReference type="EMBL" id="KAJ8345030.1"/>
    </source>
</evidence>
<evidence type="ECO:0000256" key="1">
    <source>
        <dbReference type="SAM" id="MobiDB-lite"/>
    </source>
</evidence>
<feature type="domain" description="PDZ" evidence="2">
    <location>
        <begin position="113"/>
        <end position="177"/>
    </location>
</feature>
<organism evidence="3 4">
    <name type="scientific">Synaphobranchus kaupii</name>
    <name type="common">Kaup's arrowtooth eel</name>
    <dbReference type="NCBI Taxonomy" id="118154"/>
    <lineage>
        <taxon>Eukaryota</taxon>
        <taxon>Metazoa</taxon>
        <taxon>Chordata</taxon>
        <taxon>Craniata</taxon>
        <taxon>Vertebrata</taxon>
        <taxon>Euteleostomi</taxon>
        <taxon>Actinopterygii</taxon>
        <taxon>Neopterygii</taxon>
        <taxon>Teleostei</taxon>
        <taxon>Anguilliformes</taxon>
        <taxon>Synaphobranchidae</taxon>
        <taxon>Synaphobranchus</taxon>
    </lineage>
</organism>
<dbReference type="Proteomes" id="UP001152622">
    <property type="component" value="Chromosome 12"/>
</dbReference>
<dbReference type="PANTHER" id="PTHR45725:SF3">
    <property type="entry name" value="DELPHILIN"/>
    <property type="match status" value="1"/>
</dbReference>
<dbReference type="InterPro" id="IPR036034">
    <property type="entry name" value="PDZ_sf"/>
</dbReference>
<keyword evidence="4" id="KW-1185">Reference proteome</keyword>
<dbReference type="InterPro" id="IPR051425">
    <property type="entry name" value="Formin_Homology"/>
</dbReference>
<feature type="region of interest" description="Disordered" evidence="1">
    <location>
        <begin position="359"/>
        <end position="380"/>
    </location>
</feature>
<dbReference type="InterPro" id="IPR001478">
    <property type="entry name" value="PDZ"/>
</dbReference>
<dbReference type="OrthoDB" id="410721at2759"/>
<reference evidence="3" key="1">
    <citation type="journal article" date="2023" name="Science">
        <title>Genome structures resolve the early diversification of teleost fishes.</title>
        <authorList>
            <person name="Parey E."/>
            <person name="Louis A."/>
            <person name="Montfort J."/>
            <person name="Bouchez O."/>
            <person name="Roques C."/>
            <person name="Iampietro C."/>
            <person name="Lluch J."/>
            <person name="Castinel A."/>
            <person name="Donnadieu C."/>
            <person name="Desvignes T."/>
            <person name="Floi Bucao C."/>
            <person name="Jouanno E."/>
            <person name="Wen M."/>
            <person name="Mejri S."/>
            <person name="Dirks R."/>
            <person name="Jansen H."/>
            <person name="Henkel C."/>
            <person name="Chen W.J."/>
            <person name="Zahm M."/>
            <person name="Cabau C."/>
            <person name="Klopp C."/>
            <person name="Thompson A.W."/>
            <person name="Robinson-Rechavi M."/>
            <person name="Braasch I."/>
            <person name="Lecointre G."/>
            <person name="Bobe J."/>
            <person name="Postlethwait J.H."/>
            <person name="Berthelot C."/>
            <person name="Roest Crollius H."/>
            <person name="Guiguen Y."/>
        </authorList>
    </citation>
    <scope>NUCLEOTIDE SEQUENCE</scope>
    <source>
        <strain evidence="3">WJC10195</strain>
    </source>
</reference>
<gene>
    <name evidence="3" type="ORF">SKAU_G00292230</name>
</gene>
<evidence type="ECO:0000259" key="2">
    <source>
        <dbReference type="PROSITE" id="PS50106"/>
    </source>
</evidence>
<feature type="domain" description="PDZ" evidence="2">
    <location>
        <begin position="29"/>
        <end position="87"/>
    </location>
</feature>
<protein>
    <recommendedName>
        <fullName evidence="2">PDZ domain-containing protein</fullName>
    </recommendedName>
</protein>
<feature type="compositionally biased region" description="Low complexity" evidence="1">
    <location>
        <begin position="212"/>
        <end position="234"/>
    </location>
</feature>
<accession>A0A9Q1EU48</accession>
<dbReference type="PANTHER" id="PTHR45725">
    <property type="entry name" value="FORMIN HOMOLOGY 2 FAMILY MEMBER"/>
    <property type="match status" value="1"/>
</dbReference>
<feature type="compositionally biased region" description="Polar residues" evidence="1">
    <location>
        <begin position="235"/>
        <end position="248"/>
    </location>
</feature>
<dbReference type="Gene3D" id="2.30.42.10">
    <property type="match status" value="2"/>
</dbReference>
<dbReference type="SUPFAM" id="SSF50156">
    <property type="entry name" value="PDZ domain-like"/>
    <property type="match status" value="2"/>
</dbReference>
<evidence type="ECO:0000313" key="4">
    <source>
        <dbReference type="Proteomes" id="UP001152622"/>
    </source>
</evidence>
<name>A0A9Q1EU48_SYNKA</name>
<comment type="caution">
    <text evidence="3">The sequence shown here is derived from an EMBL/GenBank/DDBJ whole genome shotgun (WGS) entry which is preliminary data.</text>
</comment>
<proteinExistence type="predicted"/>
<dbReference type="Gene3D" id="1.20.1160.20">
    <property type="match status" value="1"/>
</dbReference>
<feature type="region of interest" description="Disordered" evidence="1">
    <location>
        <begin position="196"/>
        <end position="300"/>
    </location>
</feature>
<sequence>MRRFLRSQKGRFSLRQSKSGTRSASKDFILTMPLSNQGWPEEFGFRLGGSGPSYILSVEDSSSAHMAGLQAGDQVLEIEGQDVSDLSPQALASLAQKQKNVPPSIGVVSRIQHLDIAPGPDGRFGFTIVGDRPLLVEDCMPNSPAGRCGLRAGDFVMEVNGIPVKQHETAAAVIKASQGRTLRLGVLGMGRRLKRTAGGSLKEPGSQGGQQSGLQGTRQGGLLSSLQGGWQGAQPSNLQVAQPNSLQGDQPGRMQGNLLAGLQGGLQGAQPSSLQSQQGDVQGPVSLQSSDSVRQDRKNKAVEFNKKVEEILGAEPEVKEQLFAVLKQYAAERKVDILASALPRILTSEEHQQLFETIRSGSQLSHPATGKQPGAQRSSKLSISVPSLGSLLPLCAKGGEEYEKEENRILGASRTGPGPTSGAMGRDRSFSRHFRTLADANGGALRSGKQRQRSPVLLRESAAVNTTRDLPWNKSMWNKLF</sequence>
<dbReference type="PROSITE" id="PS50106">
    <property type="entry name" value="PDZ"/>
    <property type="match status" value="2"/>
</dbReference>
<dbReference type="InterPro" id="IPR041489">
    <property type="entry name" value="PDZ_6"/>
</dbReference>